<evidence type="ECO:0000256" key="6">
    <source>
        <dbReference type="ARBA" id="ARBA00022723"/>
    </source>
</evidence>
<evidence type="ECO:0000256" key="14">
    <source>
        <dbReference type="PIRSR" id="PIRSR002811-1"/>
    </source>
</evidence>
<dbReference type="Pfam" id="PF08275">
    <property type="entry name" value="DNAG_N"/>
    <property type="match status" value="1"/>
</dbReference>
<dbReference type="InterPro" id="IPR013264">
    <property type="entry name" value="DNAG_N"/>
</dbReference>
<evidence type="ECO:0000256" key="15">
    <source>
        <dbReference type="SAM" id="MobiDB-lite"/>
    </source>
</evidence>
<dbReference type="Gene3D" id="3.90.580.10">
    <property type="entry name" value="Zinc finger, CHC2-type domain"/>
    <property type="match status" value="1"/>
</dbReference>
<dbReference type="FunFam" id="3.90.580.10:FF:000001">
    <property type="entry name" value="DNA primase"/>
    <property type="match status" value="1"/>
</dbReference>
<dbReference type="PROSITE" id="PS50880">
    <property type="entry name" value="TOPRIM"/>
    <property type="match status" value="1"/>
</dbReference>
<evidence type="ECO:0000259" key="16">
    <source>
        <dbReference type="PROSITE" id="PS50880"/>
    </source>
</evidence>
<sequence length="642" mass="69718">MAGRIARNDIDEVRARVNIADIVGDYVTLKSAGVGSLKGLCPFHDERSPSFHVRPQVGRYHCFGCGEDGDVFEFIIKQDHTTFQEAVERMAAKIGFTLHYEEGDGPRTDYNQRARLIAVNEAALAFYQSQLTTAAAEPARQFLGERGFDPAAAQHFGVGFSPQSYDATREHLRGRGFSMDEILAAGLAGQGDRSPYDRFRGRLMWPIRDVTGATIGFGARRLLDDDKGPKYLNTPETPIYHKSQVLYGLDLARRDISKQKQVVIVEGYTDVMACHLAGITTAVATCGTSFGVDHIKVLRPMLGDSAGAHLSQLGNIVFTFDPDEAGQRAAARAFAEESRFAAQTYVAVAPGGLDPCDLRLARGDSAVTRLIDTKRPMFEFMIRRRLAAHDIETAEGRVAGLRDAAPVVAGIRDRTLATAYTRETAKWLGMDIPEVRRAVESARQRAGAAGSRQDDHRATGSVPVGQAGPGGELVAPPEEPIAGLRLLPNDPITRMERDAVMAMVQQPGHVGAQLLGLAASATFSAPMLAVVRDAVVANVDAVGAGDWLDRLLQDVPAPFRGLVQELALAPIPARTDEDLAIYARSIVVALVERDLLARKASLLGQLQRADPNEQADRRADIQRQLVDIDAQRMRLRADAEAS</sequence>
<dbReference type="InterPro" id="IPR006295">
    <property type="entry name" value="DNA_primase_DnaG"/>
</dbReference>
<dbReference type="SMART" id="SM00400">
    <property type="entry name" value="ZnF_CHCC"/>
    <property type="match status" value="1"/>
</dbReference>
<dbReference type="RefSeq" id="WP_133520360.1">
    <property type="nucleotide sequence ID" value="NZ_SNVW01000009.1"/>
</dbReference>
<dbReference type="GO" id="GO:0008270">
    <property type="term" value="F:zinc ion binding"/>
    <property type="evidence" value="ECO:0007669"/>
    <property type="project" value="UniProtKB-UniRule"/>
</dbReference>
<dbReference type="GO" id="GO:0000428">
    <property type="term" value="C:DNA-directed RNA polymerase complex"/>
    <property type="evidence" value="ECO:0007669"/>
    <property type="project" value="UniProtKB-KW"/>
</dbReference>
<dbReference type="SUPFAM" id="SSF57783">
    <property type="entry name" value="Zinc beta-ribbon"/>
    <property type="match status" value="1"/>
</dbReference>
<evidence type="ECO:0000256" key="9">
    <source>
        <dbReference type="ARBA" id="ARBA00022842"/>
    </source>
</evidence>
<dbReference type="SUPFAM" id="SSF56731">
    <property type="entry name" value="DNA primase core"/>
    <property type="match status" value="1"/>
</dbReference>
<dbReference type="GO" id="GO:1990077">
    <property type="term" value="C:primosome complex"/>
    <property type="evidence" value="ECO:0007669"/>
    <property type="project" value="UniProtKB-KW"/>
</dbReference>
<comment type="caution">
    <text evidence="17">The sequence shown here is derived from an EMBL/GenBank/DDBJ whole genome shotgun (WGS) entry which is preliminary data.</text>
</comment>
<dbReference type="InterPro" id="IPR036977">
    <property type="entry name" value="DNA_primase_Znf_CHC2"/>
</dbReference>
<dbReference type="CDD" id="cd03364">
    <property type="entry name" value="TOPRIM_DnaG_primases"/>
    <property type="match status" value="1"/>
</dbReference>
<comment type="similarity">
    <text evidence="12 13">Belongs to the DnaG primase family.</text>
</comment>
<dbReference type="GO" id="GO:0006269">
    <property type="term" value="P:DNA replication, synthesis of primer"/>
    <property type="evidence" value="ECO:0007669"/>
    <property type="project" value="UniProtKB-UniRule"/>
</dbReference>
<evidence type="ECO:0000256" key="7">
    <source>
        <dbReference type="ARBA" id="ARBA00022771"/>
    </source>
</evidence>
<dbReference type="GO" id="GO:0003899">
    <property type="term" value="F:DNA-directed RNA polymerase activity"/>
    <property type="evidence" value="ECO:0007669"/>
    <property type="project" value="UniProtKB-UniRule"/>
</dbReference>
<keyword evidence="6 12" id="KW-0479">Metal-binding</keyword>
<dbReference type="Pfam" id="PF10410">
    <property type="entry name" value="DnaB_bind"/>
    <property type="match status" value="1"/>
</dbReference>
<keyword evidence="3 12" id="KW-0808">Transferase</keyword>
<evidence type="ECO:0000256" key="10">
    <source>
        <dbReference type="ARBA" id="ARBA00023125"/>
    </source>
</evidence>
<keyword evidence="7 12" id="KW-0863">Zinc-finger</keyword>
<dbReference type="InterPro" id="IPR006171">
    <property type="entry name" value="TOPRIM_dom"/>
</dbReference>
<comment type="domain">
    <text evidence="12">Contains an N-terminal zinc-binding domain, a central core domain that contains the primase activity, and a C-terminal DnaB-binding domain.</text>
</comment>
<comment type="function">
    <text evidence="12 13">RNA polymerase that catalyzes the synthesis of short RNA molecules used as primers for DNA polymerase during DNA replication.</text>
</comment>
<keyword evidence="2 12" id="KW-0639">Primosome</keyword>
<dbReference type="GO" id="GO:0003677">
    <property type="term" value="F:DNA binding"/>
    <property type="evidence" value="ECO:0007669"/>
    <property type="project" value="UniProtKB-KW"/>
</dbReference>
<keyword evidence="4 12" id="KW-0548">Nucleotidyltransferase</keyword>
<dbReference type="EC" id="2.7.7.101" evidence="12"/>
<dbReference type="Gene3D" id="3.40.1360.10">
    <property type="match status" value="1"/>
</dbReference>
<dbReference type="Pfam" id="PF01807">
    <property type="entry name" value="Zn_ribbon_DnaG"/>
    <property type="match status" value="1"/>
</dbReference>
<evidence type="ECO:0000256" key="12">
    <source>
        <dbReference type="HAMAP-Rule" id="MF_00974"/>
    </source>
</evidence>
<keyword evidence="8 12" id="KW-0862">Zinc</keyword>
<dbReference type="InterPro" id="IPR050219">
    <property type="entry name" value="DnaG_primase"/>
</dbReference>
<dbReference type="PIRSF" id="PIRSF002811">
    <property type="entry name" value="DnaG"/>
    <property type="match status" value="1"/>
</dbReference>
<dbReference type="Pfam" id="PF13662">
    <property type="entry name" value="Toprim_4"/>
    <property type="match status" value="1"/>
</dbReference>
<dbReference type="NCBIfam" id="TIGR01391">
    <property type="entry name" value="dnaG"/>
    <property type="match status" value="1"/>
</dbReference>
<gene>
    <name evidence="12" type="primary">dnaG</name>
    <name evidence="17" type="ORF">EDF64_10910</name>
</gene>
<dbReference type="InterPro" id="IPR037068">
    <property type="entry name" value="DNA_primase_core_N_sf"/>
</dbReference>
<comment type="catalytic activity">
    <reaction evidence="12">
        <text>ssDNA + n NTP = ssDNA/pppN(pN)n-1 hybrid + (n-1) diphosphate.</text>
        <dbReference type="EC" id="2.7.7.101"/>
    </reaction>
</comment>
<evidence type="ECO:0000256" key="1">
    <source>
        <dbReference type="ARBA" id="ARBA00022478"/>
    </source>
</evidence>
<evidence type="ECO:0000256" key="8">
    <source>
        <dbReference type="ARBA" id="ARBA00022833"/>
    </source>
</evidence>
<dbReference type="GO" id="GO:0005737">
    <property type="term" value="C:cytoplasm"/>
    <property type="evidence" value="ECO:0007669"/>
    <property type="project" value="TreeGrafter"/>
</dbReference>
<dbReference type="Gene3D" id="3.90.980.10">
    <property type="entry name" value="DNA primase, catalytic core, N-terminal domain"/>
    <property type="match status" value="1"/>
</dbReference>
<organism evidence="17 18">
    <name type="scientific">Curtobacterium flaccumfaciens</name>
    <dbReference type="NCBI Taxonomy" id="2035"/>
    <lineage>
        <taxon>Bacteria</taxon>
        <taxon>Bacillati</taxon>
        <taxon>Actinomycetota</taxon>
        <taxon>Actinomycetes</taxon>
        <taxon>Micrococcales</taxon>
        <taxon>Microbacteriaceae</taxon>
        <taxon>Curtobacterium</taxon>
    </lineage>
</organism>
<dbReference type="OrthoDB" id="9803773at2"/>
<accession>A0A4R6DF56</accession>
<keyword evidence="11 12" id="KW-0804">Transcription</keyword>
<dbReference type="InterPro" id="IPR030846">
    <property type="entry name" value="DnaG_bac"/>
</dbReference>
<evidence type="ECO:0000256" key="4">
    <source>
        <dbReference type="ARBA" id="ARBA00022695"/>
    </source>
</evidence>
<dbReference type="InterPro" id="IPR019475">
    <property type="entry name" value="DNA_primase_DnaB-bd"/>
</dbReference>
<name>A0A4R6DF56_9MICO</name>
<comment type="cofactor">
    <cofactor evidence="12 13 14">
        <name>Zn(2+)</name>
        <dbReference type="ChEBI" id="CHEBI:29105"/>
    </cofactor>
    <text evidence="12 13 14">Binds 1 zinc ion per monomer.</text>
</comment>
<feature type="zinc finger region" description="CHC2-type" evidence="12 14">
    <location>
        <begin position="41"/>
        <end position="65"/>
    </location>
</feature>
<keyword evidence="9" id="KW-0460">Magnesium</keyword>
<dbReference type="InterPro" id="IPR002694">
    <property type="entry name" value="Znf_CHC2"/>
</dbReference>
<comment type="subunit">
    <text evidence="12">Monomer. Interacts with DnaB.</text>
</comment>
<feature type="domain" description="Toprim" evidence="16">
    <location>
        <begin position="260"/>
        <end position="350"/>
    </location>
</feature>
<protein>
    <recommendedName>
        <fullName evidence="12 13">DNA primase</fullName>
        <ecNumber evidence="12">2.7.7.101</ecNumber>
    </recommendedName>
</protein>
<keyword evidence="5 12" id="KW-0235">DNA replication</keyword>
<keyword evidence="1 12" id="KW-0240">DNA-directed RNA polymerase</keyword>
<proteinExistence type="inferred from homology"/>
<evidence type="ECO:0000313" key="17">
    <source>
        <dbReference type="EMBL" id="TDN43090.1"/>
    </source>
</evidence>
<dbReference type="Proteomes" id="UP000295764">
    <property type="component" value="Unassembled WGS sequence"/>
</dbReference>
<dbReference type="EMBL" id="SNVW01000009">
    <property type="protein sequence ID" value="TDN43090.1"/>
    <property type="molecule type" value="Genomic_DNA"/>
</dbReference>
<dbReference type="PANTHER" id="PTHR30313">
    <property type="entry name" value="DNA PRIMASE"/>
    <property type="match status" value="1"/>
</dbReference>
<dbReference type="STRING" id="2035.RU06_13275"/>
<evidence type="ECO:0000256" key="5">
    <source>
        <dbReference type="ARBA" id="ARBA00022705"/>
    </source>
</evidence>
<feature type="region of interest" description="Disordered" evidence="15">
    <location>
        <begin position="441"/>
        <end position="480"/>
    </location>
</feature>
<dbReference type="SMART" id="SM00493">
    <property type="entry name" value="TOPRIM"/>
    <property type="match status" value="1"/>
</dbReference>
<evidence type="ECO:0000313" key="18">
    <source>
        <dbReference type="Proteomes" id="UP000295764"/>
    </source>
</evidence>
<reference evidence="17 18" key="1">
    <citation type="submission" date="2019-03" db="EMBL/GenBank/DDBJ databases">
        <title>Genomic analyses of the natural microbiome of Caenorhabditis elegans.</title>
        <authorList>
            <person name="Samuel B."/>
        </authorList>
    </citation>
    <scope>NUCLEOTIDE SEQUENCE [LARGE SCALE GENOMIC DNA]</scope>
    <source>
        <strain evidence="17 18">JUb65</strain>
    </source>
</reference>
<dbReference type="PANTHER" id="PTHR30313:SF2">
    <property type="entry name" value="DNA PRIMASE"/>
    <property type="match status" value="1"/>
</dbReference>
<dbReference type="FunFam" id="3.90.980.10:FF:000001">
    <property type="entry name" value="DNA primase"/>
    <property type="match status" value="1"/>
</dbReference>
<evidence type="ECO:0000256" key="13">
    <source>
        <dbReference type="PIRNR" id="PIRNR002811"/>
    </source>
</evidence>
<dbReference type="AlphaFoldDB" id="A0A4R6DF56"/>
<dbReference type="InterPro" id="IPR034151">
    <property type="entry name" value="TOPRIM_DnaG_bac"/>
</dbReference>
<evidence type="ECO:0000256" key="11">
    <source>
        <dbReference type="ARBA" id="ARBA00023163"/>
    </source>
</evidence>
<dbReference type="HAMAP" id="MF_00974">
    <property type="entry name" value="DNA_primase_DnaG"/>
    <property type="match status" value="1"/>
</dbReference>
<keyword evidence="10 12" id="KW-0238">DNA-binding</keyword>
<evidence type="ECO:0000256" key="3">
    <source>
        <dbReference type="ARBA" id="ARBA00022679"/>
    </source>
</evidence>
<evidence type="ECO:0000256" key="2">
    <source>
        <dbReference type="ARBA" id="ARBA00022515"/>
    </source>
</evidence>